<dbReference type="PANTHER" id="PTHR43968">
    <property type="match status" value="1"/>
</dbReference>
<dbReference type="Pfam" id="PF13417">
    <property type="entry name" value="GST_N_3"/>
    <property type="match status" value="1"/>
</dbReference>
<sequence>MQNIDTQNKPFRLITISISHYCEKVRWALTRLKLPYIEEAHMPPFHRFATVPMGGKTVPILVTQKGVFTDSTDILKYLDSIAPTNAKLYPTEPELRQQVEELEELFDNKLGVATRLWAYSYLKNESKFMQVAWSKNVPFSERIFFPLVFPFMQKVLQNKYRITPESGAEAYEEIKTIFDKVGELLADGRTYLVGDSLSAADITFATLAAPVIGPQEHPMKRNNSQDLPLQMVCDMNALRQTPAGIYALRLYRERNS</sequence>
<dbReference type="EMBL" id="JAHHGZ010000008">
    <property type="protein sequence ID" value="MBW4667566.1"/>
    <property type="molecule type" value="Genomic_DNA"/>
</dbReference>
<evidence type="ECO:0000313" key="3">
    <source>
        <dbReference type="Proteomes" id="UP000729701"/>
    </source>
</evidence>
<reference evidence="2" key="2">
    <citation type="journal article" date="2022" name="Microbiol. Resour. Announc.">
        <title>Metagenome Sequencing to Explore Phylogenomics of Terrestrial Cyanobacteria.</title>
        <authorList>
            <person name="Ward R.D."/>
            <person name="Stajich J.E."/>
            <person name="Johansen J.R."/>
            <person name="Huntemann M."/>
            <person name="Clum A."/>
            <person name="Foster B."/>
            <person name="Foster B."/>
            <person name="Roux S."/>
            <person name="Palaniappan K."/>
            <person name="Varghese N."/>
            <person name="Mukherjee S."/>
            <person name="Reddy T.B.K."/>
            <person name="Daum C."/>
            <person name="Copeland A."/>
            <person name="Chen I.A."/>
            <person name="Ivanova N.N."/>
            <person name="Kyrpides N.C."/>
            <person name="Shapiro N."/>
            <person name="Eloe-Fadrosh E.A."/>
            <person name="Pietrasiak N."/>
        </authorList>
    </citation>
    <scope>NUCLEOTIDE SEQUENCE</scope>
    <source>
        <strain evidence="2">GSE-NOS-MK-12-04C</strain>
    </source>
</reference>
<dbReference type="InterPro" id="IPR036282">
    <property type="entry name" value="Glutathione-S-Trfase_C_sf"/>
</dbReference>
<dbReference type="SUPFAM" id="SSF52833">
    <property type="entry name" value="Thioredoxin-like"/>
    <property type="match status" value="1"/>
</dbReference>
<gene>
    <name evidence="2" type="ORF">KME60_09065</name>
</gene>
<dbReference type="SUPFAM" id="SSF47616">
    <property type="entry name" value="GST C-terminal domain-like"/>
    <property type="match status" value="1"/>
</dbReference>
<dbReference type="InterPro" id="IPR036249">
    <property type="entry name" value="Thioredoxin-like_sf"/>
</dbReference>
<evidence type="ECO:0000313" key="2">
    <source>
        <dbReference type="EMBL" id="MBW4667566.1"/>
    </source>
</evidence>
<protein>
    <submittedName>
        <fullName evidence="2">Glutathione S-transferase</fullName>
    </submittedName>
</protein>
<evidence type="ECO:0000259" key="1">
    <source>
        <dbReference type="PROSITE" id="PS50404"/>
    </source>
</evidence>
<proteinExistence type="predicted"/>
<dbReference type="InterPro" id="IPR004045">
    <property type="entry name" value="Glutathione_S-Trfase_N"/>
</dbReference>
<dbReference type="Proteomes" id="UP000729701">
    <property type="component" value="Unassembled WGS sequence"/>
</dbReference>
<dbReference type="Gene3D" id="1.20.1050.10">
    <property type="match status" value="1"/>
</dbReference>
<dbReference type="PANTHER" id="PTHR43968:SF6">
    <property type="entry name" value="GLUTATHIONE S-TRANSFERASE OMEGA"/>
    <property type="match status" value="1"/>
</dbReference>
<dbReference type="AlphaFoldDB" id="A0A951QKH8"/>
<accession>A0A951QKH8</accession>
<comment type="caution">
    <text evidence="2">The sequence shown here is derived from an EMBL/GenBank/DDBJ whole genome shotgun (WGS) entry which is preliminary data.</text>
</comment>
<organism evidence="2 3">
    <name type="scientific">Cyanomargarita calcarea GSE-NOS-MK-12-04C</name>
    <dbReference type="NCBI Taxonomy" id="2839659"/>
    <lineage>
        <taxon>Bacteria</taxon>
        <taxon>Bacillati</taxon>
        <taxon>Cyanobacteriota</taxon>
        <taxon>Cyanophyceae</taxon>
        <taxon>Nostocales</taxon>
        <taxon>Cyanomargaritaceae</taxon>
        <taxon>Cyanomargarita</taxon>
    </lineage>
</organism>
<dbReference type="Gene3D" id="3.40.30.10">
    <property type="entry name" value="Glutaredoxin"/>
    <property type="match status" value="1"/>
</dbReference>
<feature type="domain" description="GST N-terminal" evidence="1">
    <location>
        <begin position="9"/>
        <end position="86"/>
    </location>
</feature>
<dbReference type="Pfam" id="PF13410">
    <property type="entry name" value="GST_C_2"/>
    <property type="match status" value="1"/>
</dbReference>
<dbReference type="InterPro" id="IPR050983">
    <property type="entry name" value="GST_Omega/HSP26"/>
</dbReference>
<name>A0A951QKH8_9CYAN</name>
<dbReference type="GO" id="GO:0005737">
    <property type="term" value="C:cytoplasm"/>
    <property type="evidence" value="ECO:0007669"/>
    <property type="project" value="TreeGrafter"/>
</dbReference>
<dbReference type="CDD" id="cd00570">
    <property type="entry name" value="GST_N_family"/>
    <property type="match status" value="1"/>
</dbReference>
<reference evidence="2" key="1">
    <citation type="submission" date="2021-05" db="EMBL/GenBank/DDBJ databases">
        <authorList>
            <person name="Pietrasiak N."/>
            <person name="Ward R."/>
            <person name="Stajich J.E."/>
            <person name="Kurbessoian T."/>
        </authorList>
    </citation>
    <scope>NUCLEOTIDE SEQUENCE</scope>
    <source>
        <strain evidence="2">GSE-NOS-MK-12-04C</strain>
    </source>
</reference>
<dbReference type="PROSITE" id="PS50404">
    <property type="entry name" value="GST_NTER"/>
    <property type="match status" value="1"/>
</dbReference>